<reference evidence="1 2" key="1">
    <citation type="submission" date="2021-06" db="EMBL/GenBank/DDBJ databases">
        <title>Caerostris darwini draft genome.</title>
        <authorList>
            <person name="Kono N."/>
            <person name="Arakawa K."/>
        </authorList>
    </citation>
    <scope>NUCLEOTIDE SEQUENCE [LARGE SCALE GENOMIC DNA]</scope>
</reference>
<organism evidence="1 2">
    <name type="scientific">Caerostris darwini</name>
    <dbReference type="NCBI Taxonomy" id="1538125"/>
    <lineage>
        <taxon>Eukaryota</taxon>
        <taxon>Metazoa</taxon>
        <taxon>Ecdysozoa</taxon>
        <taxon>Arthropoda</taxon>
        <taxon>Chelicerata</taxon>
        <taxon>Arachnida</taxon>
        <taxon>Araneae</taxon>
        <taxon>Araneomorphae</taxon>
        <taxon>Entelegynae</taxon>
        <taxon>Araneoidea</taxon>
        <taxon>Araneidae</taxon>
        <taxon>Caerostris</taxon>
    </lineage>
</organism>
<dbReference type="PROSITE" id="PS51257">
    <property type="entry name" value="PROKAR_LIPOPROTEIN"/>
    <property type="match status" value="1"/>
</dbReference>
<evidence type="ECO:0000313" key="1">
    <source>
        <dbReference type="EMBL" id="GIY85700.1"/>
    </source>
</evidence>
<keyword evidence="2" id="KW-1185">Reference proteome</keyword>
<dbReference type="Proteomes" id="UP001054837">
    <property type="component" value="Unassembled WGS sequence"/>
</dbReference>
<comment type="caution">
    <text evidence="1">The sequence shown here is derived from an EMBL/GenBank/DDBJ whole genome shotgun (WGS) entry which is preliminary data.</text>
</comment>
<protein>
    <submittedName>
        <fullName evidence="1">Uncharacterized protein</fullName>
    </submittedName>
</protein>
<evidence type="ECO:0000313" key="2">
    <source>
        <dbReference type="Proteomes" id="UP001054837"/>
    </source>
</evidence>
<name>A0AAV4WUV9_9ARAC</name>
<dbReference type="EMBL" id="BPLQ01015071">
    <property type="protein sequence ID" value="GIY85700.1"/>
    <property type="molecule type" value="Genomic_DNA"/>
</dbReference>
<accession>A0AAV4WUV9</accession>
<dbReference type="AlphaFoldDB" id="A0AAV4WUV9"/>
<sequence>MRIRHQIFIKNGFRTATVANVFMACRTINCPESGLNEGRALQLRPWCPMIGLSHYFDRRPSSILWQSKQAVGGRGRKVLDKMTVGKRESVEIVFLWLYLFGTIKSEES</sequence>
<proteinExistence type="predicted"/>
<gene>
    <name evidence="1" type="ORF">CDAR_422311</name>
</gene>